<feature type="binding site" evidence="8">
    <location>
        <begin position="53"/>
        <end position="55"/>
    </location>
    <ligand>
        <name>ATP</name>
        <dbReference type="ChEBI" id="CHEBI:30616"/>
    </ligand>
</feature>
<sequence length="662" mass="70653">MNVHEYQAKEILRKFNVPVLSGFVTTSAEGIETKINQLKSDILVVKAQIHAGGRGKAGGVRLAKSTEEAQQLVKDMIGMTLLTHQTGPSGQQVKRVYIEEGSTIKKEYYLGLVVDLKLSRPTFIFSSEGGMDIEKVAKSSPMKIVKLDISPASGFASFDSRKLSSSLNLSPEQIKKITSVAKSVYNAFIATDANQIEINPLAETDSRDFVALDAKIDFDDNALYRHPEIAQLRDYDEEVKEEIEASKHGLSYIKMDGNIGCMVNGAGLAMATMDIIKYYGAKPANFLDVGGGANKEAVTKAFRIILSDSNVRGILVNIFGGIMRCDVVASGIVEAVKGMSIGVPLVVRLSGTNFKEGKRILEKSGLSIIATDELDEAAQKIVKEGFTGAQGTFHSEQAISYGTKIVGGVTPGKGGSTHLDLPVFNTVAEAKEKTGANATVIYVPARFAADAILEAINAEIELIVCITEGIPILDMVKVKYMLVGSKSRLIGPNCPGIITPEECKIGIMPGHIHKRGHIGIISRSGTLTYEAVAQTTTVGLGQSTCIGIGGDPVHGMTFVDCMELFLKDEDTHGIVIIGEIGGNEEEDVSSFVKEEKTKKPIVGFVAGQTAPPGKRMGHAGAIISSSGESAAAKLEVMKSARIAIAETPAVIGKKILEVMHQV</sequence>
<dbReference type="FunFam" id="3.30.1490.20:FF:000002">
    <property type="entry name" value="Succinate--CoA ligase [ADP-forming] subunit beta"/>
    <property type="match status" value="1"/>
</dbReference>
<evidence type="ECO:0000259" key="13">
    <source>
        <dbReference type="PROSITE" id="PS50975"/>
    </source>
</evidence>
<evidence type="ECO:0000256" key="12">
    <source>
        <dbReference type="RuleBase" id="RU361258"/>
    </source>
</evidence>
<evidence type="ECO:0000256" key="11">
    <source>
        <dbReference type="RuleBase" id="RU000677"/>
    </source>
</evidence>
<dbReference type="Gene3D" id="3.30.470.20">
    <property type="entry name" value="ATP-grasp fold, B domain"/>
    <property type="match status" value="1"/>
</dbReference>
<evidence type="ECO:0000256" key="1">
    <source>
        <dbReference type="ARBA" id="ARBA00005064"/>
    </source>
</evidence>
<evidence type="ECO:0000256" key="6">
    <source>
        <dbReference type="ARBA" id="ARBA00022741"/>
    </source>
</evidence>
<keyword evidence="7 8" id="KW-0460">Magnesium</keyword>
<keyword evidence="2 8" id="KW-0816">Tricarboxylic acid cycle</keyword>
<dbReference type="GO" id="GO:0005829">
    <property type="term" value="C:cytosol"/>
    <property type="evidence" value="ECO:0007669"/>
    <property type="project" value="TreeGrafter"/>
</dbReference>
<keyword evidence="8 10" id="KW-0067">ATP-binding</keyword>
<dbReference type="InterPro" id="IPR005811">
    <property type="entry name" value="SUCC_ACL_C"/>
</dbReference>
<dbReference type="GO" id="GO:0006099">
    <property type="term" value="P:tricarboxylic acid cycle"/>
    <property type="evidence" value="ECO:0007669"/>
    <property type="project" value="UniProtKB-UniRule"/>
</dbReference>
<dbReference type="NCBIfam" id="TIGR01019">
    <property type="entry name" value="sucCoAalpha"/>
    <property type="match status" value="1"/>
</dbReference>
<protein>
    <recommendedName>
        <fullName evidence="8 9">Multifunctional fusion protein</fullName>
    </recommendedName>
    <domain>
        <recommendedName>
            <fullName evidence="8">Succinate--CoA ligase [ADP-forming] subunit beta, mitochondrial</fullName>
            <ecNumber evidence="8">6.2.1.5</ecNumber>
        </recommendedName>
        <alternativeName>
            <fullName evidence="8">Succinyl-CoA synthetase beta chain</fullName>
            <shortName evidence="8">SCS-beta</shortName>
        </alternativeName>
    </domain>
    <domain>
        <recommendedName>
            <fullName evidence="9">Succinate--CoA ligase [ADP/GDP-forming] subunit alpha, mitochondrial</fullName>
            <ecNumber evidence="9">6.2.1.4</ecNumber>
        </recommendedName>
        <alternativeName>
            <fullName evidence="9">Succinyl-CoA synthetase subunit alpha</fullName>
            <shortName evidence="9">SCS-alpha</shortName>
        </alternativeName>
    </domain>
</protein>
<dbReference type="InterPro" id="IPR036291">
    <property type="entry name" value="NAD(P)-bd_dom_sf"/>
</dbReference>
<dbReference type="InterPro" id="IPR013815">
    <property type="entry name" value="ATP_grasp_subdomain_1"/>
</dbReference>
<evidence type="ECO:0000313" key="15">
    <source>
        <dbReference type="Proteomes" id="UP000271087"/>
    </source>
</evidence>
<comment type="function">
    <text evidence="9">Succinyl-CoA synthetase functions in the citric acid cycle (TCA), coupling the hydrolysis of succinyl-CoA to the synthesis of either ATP or GTP and thus represents the only step of substrate-level phosphorylation in the TCA. The alpha subunit of the enzyme binds the substrates coenzyme A and phosphate, while succinate binding and specificity for either ATP or GTP is provided by different beta subunits.</text>
</comment>
<dbReference type="SMART" id="SM00881">
    <property type="entry name" value="CoA_binding"/>
    <property type="match status" value="1"/>
</dbReference>
<comment type="catalytic activity">
    <reaction evidence="8">
        <text>succinate + ATP + CoA = succinyl-CoA + ADP + phosphate</text>
        <dbReference type="Rhea" id="RHEA:17661"/>
        <dbReference type="ChEBI" id="CHEBI:30031"/>
        <dbReference type="ChEBI" id="CHEBI:30616"/>
        <dbReference type="ChEBI" id="CHEBI:43474"/>
        <dbReference type="ChEBI" id="CHEBI:57287"/>
        <dbReference type="ChEBI" id="CHEBI:57292"/>
        <dbReference type="ChEBI" id="CHEBI:456216"/>
        <dbReference type="EC" id="6.2.1.5"/>
    </reaction>
</comment>
<evidence type="ECO:0000256" key="8">
    <source>
        <dbReference type="HAMAP-Rule" id="MF_03219"/>
    </source>
</evidence>
<evidence type="ECO:0000256" key="3">
    <source>
        <dbReference type="ARBA" id="ARBA00022598"/>
    </source>
</evidence>
<feature type="binding site" evidence="8">
    <location>
        <begin position="321"/>
        <end position="323"/>
    </location>
    <ligand>
        <name>substrate</name>
        <note>ligand shared with subunit alpha</note>
    </ligand>
</feature>
<comment type="similarity">
    <text evidence="8 12">Belongs to the succinate/malate CoA ligase beta subunit family.</text>
</comment>
<dbReference type="InterPro" id="IPR005809">
    <property type="entry name" value="Succ_CoA_ligase-like_bsu"/>
</dbReference>
<dbReference type="InterPro" id="IPR016102">
    <property type="entry name" value="Succinyl-CoA_synth-like"/>
</dbReference>
<dbReference type="InterPro" id="IPR033847">
    <property type="entry name" value="Citrt_syn/SCS-alpha_CS"/>
</dbReference>
<dbReference type="Proteomes" id="UP000271087">
    <property type="component" value="Unassembled WGS sequence"/>
</dbReference>
<dbReference type="InterPro" id="IPR003781">
    <property type="entry name" value="CoA-bd"/>
</dbReference>
<dbReference type="PRINTS" id="PR01798">
    <property type="entry name" value="SCOASYNTHASE"/>
</dbReference>
<evidence type="ECO:0000256" key="10">
    <source>
        <dbReference type="PROSITE-ProRule" id="PRU00409"/>
    </source>
</evidence>
<dbReference type="HAMAP" id="MF_01988">
    <property type="entry name" value="Succ_CoA_alpha"/>
    <property type="match status" value="1"/>
</dbReference>
<dbReference type="EC" id="6.2.1.5" evidence="8"/>
<dbReference type="PANTHER" id="PTHR11815">
    <property type="entry name" value="SUCCINYL-COA SYNTHETASE BETA CHAIN"/>
    <property type="match status" value="1"/>
</dbReference>
<dbReference type="Pfam" id="PF00549">
    <property type="entry name" value="Ligase_CoA"/>
    <property type="match status" value="2"/>
</dbReference>
<comment type="function">
    <text evidence="8">Succinyl-CoA synthetase functions in the citric acid cycle (TCA), coupling the hydrolysis of succinyl-CoA to the synthesis of ATP and thus represents the only step of substrate-level phosphorylation in the TCA. The beta subunit provides nucleotide specificity of the enzyme and binds the substrate succinate, while the binding sites for coenzyme A and phosphate are found in the alpha subunit.</text>
</comment>
<dbReference type="GO" id="GO:0000287">
    <property type="term" value="F:magnesium ion binding"/>
    <property type="evidence" value="ECO:0007669"/>
    <property type="project" value="UniProtKB-UniRule"/>
</dbReference>
<organism evidence="16">
    <name type="scientific">Onchocerca ochengi</name>
    <name type="common">Filarial nematode worm</name>
    <dbReference type="NCBI Taxonomy" id="42157"/>
    <lineage>
        <taxon>Eukaryota</taxon>
        <taxon>Metazoa</taxon>
        <taxon>Ecdysozoa</taxon>
        <taxon>Nematoda</taxon>
        <taxon>Chromadorea</taxon>
        <taxon>Rhabditida</taxon>
        <taxon>Spirurina</taxon>
        <taxon>Spiruromorpha</taxon>
        <taxon>Filarioidea</taxon>
        <taxon>Onchocercidae</taxon>
        <taxon>Onchocerca</taxon>
    </lineage>
</organism>
<feature type="binding site" evidence="8">
    <location>
        <position position="107"/>
    </location>
    <ligand>
        <name>ATP</name>
        <dbReference type="ChEBI" id="CHEBI:30616"/>
    </ligand>
</feature>
<dbReference type="EMBL" id="UYRW01003852">
    <property type="protein sequence ID" value="VDM91665.1"/>
    <property type="molecule type" value="Genomic_DNA"/>
</dbReference>
<keyword evidence="6 8" id="KW-0547">Nucleotide-binding</keyword>
<feature type="binding site" evidence="9">
    <location>
        <position position="529"/>
    </location>
    <ligand>
        <name>substrate</name>
        <note>ligand shared with subunit beta</note>
    </ligand>
</feature>
<dbReference type="NCBIfam" id="NF004230">
    <property type="entry name" value="PRK05678.1"/>
    <property type="match status" value="1"/>
</dbReference>
<dbReference type="PROSITE" id="PS01217">
    <property type="entry name" value="SUCCINYL_COA_LIG_3"/>
    <property type="match status" value="1"/>
</dbReference>
<proteinExistence type="inferred from homology"/>
<dbReference type="InterPro" id="IPR017440">
    <property type="entry name" value="Cit_synth/succinyl-CoA_lig_AS"/>
</dbReference>
<dbReference type="GO" id="GO:0006104">
    <property type="term" value="P:succinyl-CoA metabolic process"/>
    <property type="evidence" value="ECO:0007669"/>
    <property type="project" value="TreeGrafter"/>
</dbReference>
<feature type="domain" description="ATP-grasp" evidence="13">
    <location>
        <begin position="9"/>
        <end position="244"/>
    </location>
</feature>
<accession>A0A182EKY1</accession>
<dbReference type="GO" id="GO:0005739">
    <property type="term" value="C:mitochondrion"/>
    <property type="evidence" value="ECO:0007669"/>
    <property type="project" value="UniProtKB-SubCell"/>
</dbReference>
<dbReference type="OrthoDB" id="1552at2759"/>
<dbReference type="GO" id="GO:0004775">
    <property type="term" value="F:succinate-CoA ligase (ADP-forming) activity"/>
    <property type="evidence" value="ECO:0007669"/>
    <property type="project" value="UniProtKB-UniRule"/>
</dbReference>
<dbReference type="WBParaSite" id="nOo.2.0.1.t08770-RA">
    <property type="protein sequence ID" value="nOo.2.0.1.t08770-RA"/>
    <property type="gene ID" value="nOo.2.0.1.g08770"/>
</dbReference>
<dbReference type="NCBIfam" id="TIGR01016">
    <property type="entry name" value="sucCoAbeta"/>
    <property type="match status" value="1"/>
</dbReference>
<evidence type="ECO:0000256" key="7">
    <source>
        <dbReference type="ARBA" id="ARBA00022842"/>
    </source>
</evidence>
<dbReference type="SUPFAM" id="SSF51735">
    <property type="entry name" value="NAD(P)-binding Rossmann-fold domains"/>
    <property type="match status" value="1"/>
</dbReference>
<reference evidence="16" key="1">
    <citation type="submission" date="2016-06" db="UniProtKB">
        <authorList>
            <consortium name="WormBaseParasite"/>
        </authorList>
    </citation>
    <scope>IDENTIFICATION</scope>
</reference>
<dbReference type="UniPathway" id="UPA00223">
    <property type="reaction ID" value="UER00999"/>
</dbReference>
<dbReference type="FunFam" id="3.40.50.261:FF:000006">
    <property type="entry name" value="Succinate--CoA ligase [ADP-forming] subunit alpha"/>
    <property type="match status" value="1"/>
</dbReference>
<dbReference type="EC" id="6.2.1.4" evidence="9"/>
<keyword evidence="15" id="KW-1185">Reference proteome</keyword>
<comment type="subcellular location">
    <subcellularLocation>
        <location evidence="8">Mitochondrion</location>
    </subcellularLocation>
</comment>
<dbReference type="PROSITE" id="PS01216">
    <property type="entry name" value="SUCCINYL_COA_LIG_1"/>
    <property type="match status" value="1"/>
</dbReference>
<comment type="similarity">
    <text evidence="9 11">Belongs to the succinate/malate CoA ligase alpha subunit family.</text>
</comment>
<evidence type="ECO:0000256" key="2">
    <source>
        <dbReference type="ARBA" id="ARBA00022532"/>
    </source>
</evidence>
<dbReference type="Gene3D" id="3.40.50.720">
    <property type="entry name" value="NAD(P)-binding Rossmann-like Domain"/>
    <property type="match status" value="1"/>
</dbReference>
<feature type="binding site" evidence="8">
    <location>
        <position position="199"/>
    </location>
    <ligand>
        <name>Mg(2+)</name>
        <dbReference type="ChEBI" id="CHEBI:18420"/>
    </ligand>
</feature>
<dbReference type="FunFam" id="3.30.470.20:FF:000002">
    <property type="entry name" value="Succinate--CoA ligase [ADP-forming] subunit beta"/>
    <property type="match status" value="1"/>
</dbReference>
<dbReference type="SUPFAM" id="SSF56059">
    <property type="entry name" value="Glutathione synthetase ATP-binding domain-like"/>
    <property type="match status" value="1"/>
</dbReference>
<keyword evidence="3 8" id="KW-0436">Ligase</keyword>
<keyword evidence="8" id="KW-0496">Mitochondrion</keyword>
<feature type="binding site" evidence="9">
    <location>
        <begin position="466"/>
        <end position="468"/>
    </location>
    <ligand>
        <name>CoA</name>
        <dbReference type="ChEBI" id="CHEBI:57287"/>
    </ligand>
</feature>
<comment type="pathway">
    <text evidence="1 8">Carbohydrate metabolism; tricarboxylic acid cycle; succinate from succinyl-CoA (ligase route): step 1/1.</text>
</comment>
<comment type="catalytic activity">
    <reaction evidence="9">
        <text>GTP + succinate + CoA = succinyl-CoA + GDP + phosphate</text>
        <dbReference type="Rhea" id="RHEA:22120"/>
        <dbReference type="ChEBI" id="CHEBI:30031"/>
        <dbReference type="ChEBI" id="CHEBI:37565"/>
        <dbReference type="ChEBI" id="CHEBI:43474"/>
        <dbReference type="ChEBI" id="CHEBI:57287"/>
        <dbReference type="ChEBI" id="CHEBI:57292"/>
        <dbReference type="ChEBI" id="CHEBI:58189"/>
        <dbReference type="EC" id="6.2.1.4"/>
    </reaction>
</comment>
<dbReference type="InterPro" id="IPR005810">
    <property type="entry name" value="CoA_lig_alpha"/>
</dbReference>
<feature type="binding site" evidence="9">
    <location>
        <position position="413"/>
    </location>
    <ligand>
        <name>CoA</name>
        <dbReference type="ChEBI" id="CHEBI:57287"/>
    </ligand>
</feature>
<reference evidence="14 15" key="2">
    <citation type="submission" date="2018-08" db="EMBL/GenBank/DDBJ databases">
        <authorList>
            <person name="Laetsch R D."/>
            <person name="Stevens L."/>
            <person name="Kumar S."/>
            <person name="Blaxter L. M."/>
        </authorList>
    </citation>
    <scope>NUCLEOTIDE SEQUENCE [LARGE SCALE GENOMIC DNA]</scope>
</reference>
<name>A0A182EKY1_ONCOC</name>
<feature type="binding site" evidence="8">
    <location>
        <position position="213"/>
    </location>
    <ligand>
        <name>Mg(2+)</name>
        <dbReference type="ChEBI" id="CHEBI:18420"/>
    </ligand>
</feature>
<evidence type="ECO:0000313" key="16">
    <source>
        <dbReference type="WBParaSite" id="nOo.2.0.1.t08770-RA"/>
    </source>
</evidence>
<dbReference type="InterPro" id="IPR013650">
    <property type="entry name" value="ATP-grasp_succ-CoA_synth-type"/>
</dbReference>
<evidence type="ECO:0000256" key="9">
    <source>
        <dbReference type="HAMAP-Rule" id="MF_03222"/>
    </source>
</evidence>
<dbReference type="PROSITE" id="PS50975">
    <property type="entry name" value="ATP_GRASP"/>
    <property type="match status" value="1"/>
</dbReference>
<dbReference type="InterPro" id="IPR011761">
    <property type="entry name" value="ATP-grasp"/>
</dbReference>
<feature type="binding site" evidence="8">
    <location>
        <position position="264"/>
    </location>
    <ligand>
        <name>substrate</name>
        <note>ligand shared with subunit alpha</note>
    </ligand>
</feature>
<feature type="binding site" evidence="8">
    <location>
        <position position="46"/>
    </location>
    <ligand>
        <name>ATP</name>
        <dbReference type="ChEBI" id="CHEBI:30616"/>
    </ligand>
</feature>
<dbReference type="Gene3D" id="3.40.50.261">
    <property type="entry name" value="Succinyl-CoA synthetase domains"/>
    <property type="match status" value="2"/>
</dbReference>
<evidence type="ECO:0000256" key="5">
    <source>
        <dbReference type="ARBA" id="ARBA00022723"/>
    </source>
</evidence>
<dbReference type="PROSITE" id="PS00399">
    <property type="entry name" value="SUCCINYL_COA_LIG_2"/>
    <property type="match status" value="1"/>
</dbReference>
<feature type="active site" description="Tele-phosphohistidine intermediate" evidence="9">
    <location>
        <position position="618"/>
    </location>
</feature>
<dbReference type="FunFam" id="3.40.50.261:FF:000001">
    <property type="entry name" value="Succinate--CoA ligase [ADP-forming] subunit beta"/>
    <property type="match status" value="1"/>
</dbReference>
<dbReference type="NCBIfam" id="NF001913">
    <property type="entry name" value="PRK00696.1"/>
    <property type="match status" value="1"/>
</dbReference>
<comment type="subunit">
    <text evidence="9">Heterodimer of an alpha and a beta subunit. Different beta subunits determine nucleotide specificity. Together with an ATP-specific beta subunit, forms an ADP-forming succinyl-CoA synthetase (A-SCS). Together with a GTP-specific beta subunit forms a GDP-forming succinyl-CoA synthetase (G-SCS).</text>
</comment>
<evidence type="ECO:0000256" key="4">
    <source>
        <dbReference type="ARBA" id="ARBA00022679"/>
    </source>
</evidence>
<feature type="binding site" evidence="9">
    <location>
        <begin position="387"/>
        <end position="390"/>
    </location>
    <ligand>
        <name>CoA</name>
        <dbReference type="ChEBI" id="CHEBI:57287"/>
    </ligand>
</feature>
<dbReference type="PANTHER" id="PTHR11815:SF10">
    <property type="entry name" value="SUCCINATE--COA LIGASE [GDP-FORMING] SUBUNIT BETA, MITOCHONDRIAL"/>
    <property type="match status" value="1"/>
</dbReference>
<dbReference type="GO" id="GO:0042709">
    <property type="term" value="C:succinate-CoA ligase complex"/>
    <property type="evidence" value="ECO:0007669"/>
    <property type="project" value="TreeGrafter"/>
</dbReference>
<keyword evidence="4" id="KW-0808">Transferase</keyword>
<dbReference type="STRING" id="42157.A0A182EKY1"/>
<dbReference type="FunFam" id="3.40.50.720:FF:000002">
    <property type="entry name" value="Succinate--CoA ligase [ADP-forming] subunit alpha"/>
    <property type="match status" value="1"/>
</dbReference>
<dbReference type="GO" id="GO:0016740">
    <property type="term" value="F:transferase activity"/>
    <property type="evidence" value="ECO:0007669"/>
    <property type="project" value="UniProtKB-KW"/>
</dbReference>
<dbReference type="SUPFAM" id="SSF52210">
    <property type="entry name" value="Succinyl-CoA synthetase domains"/>
    <property type="match status" value="2"/>
</dbReference>
<dbReference type="Pfam" id="PF08442">
    <property type="entry name" value="ATP-grasp_2"/>
    <property type="match status" value="1"/>
</dbReference>
<dbReference type="HAMAP" id="MF_00558">
    <property type="entry name" value="Succ_CoA_beta"/>
    <property type="match status" value="1"/>
</dbReference>
<evidence type="ECO:0000313" key="14">
    <source>
        <dbReference type="EMBL" id="VDM91665.1"/>
    </source>
</evidence>
<dbReference type="AlphaFoldDB" id="A0A182EKY1"/>
<dbReference type="GO" id="GO:0005524">
    <property type="term" value="F:ATP binding"/>
    <property type="evidence" value="ECO:0007669"/>
    <property type="project" value="UniProtKB-UniRule"/>
</dbReference>
<dbReference type="Gene3D" id="3.30.1490.20">
    <property type="entry name" value="ATP-grasp fold, A domain"/>
    <property type="match status" value="1"/>
</dbReference>
<comment type="cofactor">
    <cofactor evidence="8">
        <name>Mg(2+)</name>
        <dbReference type="ChEBI" id="CHEBI:18420"/>
    </cofactor>
    <text evidence="8">Binds 1 Mg(2+) ion per subunit.</text>
</comment>
<dbReference type="GO" id="GO:0004776">
    <property type="term" value="F:succinate-CoA ligase (GDP-forming) activity"/>
    <property type="evidence" value="ECO:0007669"/>
    <property type="project" value="UniProtKB-EC"/>
</dbReference>
<gene>
    <name evidence="14" type="ORF">NOO_LOCUS8770</name>
</gene>
<dbReference type="InterPro" id="IPR017866">
    <property type="entry name" value="Succ-CoA_synthase_bsu_CS"/>
</dbReference>
<keyword evidence="5 8" id="KW-0479">Metal-binding</keyword>